<evidence type="ECO:0000313" key="5">
    <source>
        <dbReference type="Proteomes" id="UP000254634"/>
    </source>
</evidence>
<dbReference type="Pfam" id="PF14690">
    <property type="entry name" value="Zn_ribbon_ISL3"/>
    <property type="match status" value="1"/>
</dbReference>
<dbReference type="PANTHER" id="PTHR33498:SF1">
    <property type="entry name" value="TRANSPOSASE FOR INSERTION SEQUENCE ELEMENT IS1557"/>
    <property type="match status" value="1"/>
</dbReference>
<name>A0A380KS91_9STRE</name>
<dbReference type="InterPro" id="IPR032877">
    <property type="entry name" value="Transposase_HTH"/>
</dbReference>
<proteinExistence type="predicted"/>
<dbReference type="EMBL" id="UHFR01000003">
    <property type="protein sequence ID" value="SUN72176.1"/>
    <property type="molecule type" value="Genomic_DNA"/>
</dbReference>
<accession>A0A380KS91</accession>
<dbReference type="Pfam" id="PF01610">
    <property type="entry name" value="DDE_Tnp_ISL3"/>
    <property type="match status" value="1"/>
</dbReference>
<dbReference type="InterPro" id="IPR029261">
    <property type="entry name" value="Transposase_Znf"/>
</dbReference>
<organism evidence="4 5">
    <name type="scientific">Streptococcus massiliensis</name>
    <dbReference type="NCBI Taxonomy" id="313439"/>
    <lineage>
        <taxon>Bacteria</taxon>
        <taxon>Bacillati</taxon>
        <taxon>Bacillota</taxon>
        <taxon>Bacilli</taxon>
        <taxon>Lactobacillales</taxon>
        <taxon>Streptococcaceae</taxon>
        <taxon>Streptococcus</taxon>
    </lineage>
</organism>
<evidence type="ECO:0000259" key="2">
    <source>
        <dbReference type="Pfam" id="PF13542"/>
    </source>
</evidence>
<dbReference type="AlphaFoldDB" id="A0A380KS91"/>
<evidence type="ECO:0000259" key="3">
    <source>
        <dbReference type="Pfam" id="PF14690"/>
    </source>
</evidence>
<feature type="domain" description="Transposase IS204/IS1001/IS1096/IS1165 helix-turn-helix" evidence="2">
    <location>
        <begin position="43"/>
        <end position="91"/>
    </location>
</feature>
<dbReference type="Pfam" id="PF13542">
    <property type="entry name" value="HTH_Tnp_ISL3"/>
    <property type="match status" value="1"/>
</dbReference>
<dbReference type="Proteomes" id="UP000254634">
    <property type="component" value="Unassembled WGS sequence"/>
</dbReference>
<protein>
    <submittedName>
        <fullName evidence="4">Transposase</fullName>
    </submittedName>
</protein>
<feature type="domain" description="Transposase IS204/IS1001/IS1096/IS1165 zinc-finger" evidence="3">
    <location>
        <begin position="3"/>
        <end position="36"/>
    </location>
</feature>
<dbReference type="InterPro" id="IPR047951">
    <property type="entry name" value="Transpos_ISL3"/>
</dbReference>
<gene>
    <name evidence="4" type="ORF">NCTC13765_00032</name>
</gene>
<keyword evidence="5" id="KW-1185">Reference proteome</keyword>
<evidence type="ECO:0000313" key="4">
    <source>
        <dbReference type="EMBL" id="SUN72176.1"/>
    </source>
</evidence>
<evidence type="ECO:0000259" key="1">
    <source>
        <dbReference type="Pfam" id="PF01610"/>
    </source>
</evidence>
<feature type="domain" description="Transposase IS204/IS1001/IS1096/IS1165 DDE" evidence="1">
    <location>
        <begin position="108"/>
        <end position="216"/>
    </location>
</feature>
<reference evidence="4" key="1">
    <citation type="submission" date="2018-06" db="EMBL/GenBank/DDBJ databases">
        <authorList>
            <consortium name="Pathogen Informatics"/>
            <person name="Doyle S."/>
        </authorList>
    </citation>
    <scope>NUCLEOTIDE SEQUENCE [LARGE SCALE GENOMIC DNA]</scope>
    <source>
        <strain evidence="4">NCTC13765</strain>
    </source>
</reference>
<dbReference type="PANTHER" id="PTHR33498">
    <property type="entry name" value="TRANSPOSASE FOR INSERTION SEQUENCE ELEMENT IS1557"/>
    <property type="match status" value="1"/>
</dbReference>
<dbReference type="NCBIfam" id="NF033550">
    <property type="entry name" value="transpos_ISL3"/>
    <property type="match status" value="1"/>
</dbReference>
<dbReference type="InterPro" id="IPR002560">
    <property type="entry name" value="Transposase_DDE"/>
</dbReference>
<sequence>MAKYDFQKESKIPYLECAGYKTLIRLRKRRFRCKDCRKMAVAETSLVKKNHQIATIVNQKIAQKLIEKVSMTAIAESLAVSTSTVIRKLKEFEFKTDVNWLPEHMSWDEYNFKKGKMSFIAQNFDSNKIVTILDGRTQATIRNHFLRYSRQVRNGVKVITMDMFSPYYDIARQLFPSAKIVLDRFHIVQHLSRAMNRLRIQIMNQLDRKSHEYKALNATGNSFNKIAGNSAINAFIAQLFVCI</sequence>